<name>A0A365KWW0_9BACL</name>
<dbReference type="Proteomes" id="UP000251002">
    <property type="component" value="Unassembled WGS sequence"/>
</dbReference>
<dbReference type="AlphaFoldDB" id="A0A365KWW0"/>
<keyword evidence="1" id="KW-0472">Membrane</keyword>
<evidence type="ECO:0000313" key="3">
    <source>
        <dbReference type="Proteomes" id="UP000251002"/>
    </source>
</evidence>
<evidence type="ECO:0000313" key="2">
    <source>
        <dbReference type="EMBL" id="RAZ77672.1"/>
    </source>
</evidence>
<keyword evidence="1" id="KW-1133">Transmembrane helix</keyword>
<accession>A0A365KWW0</accession>
<protein>
    <submittedName>
        <fullName evidence="2">Uncharacterized protein</fullName>
    </submittedName>
</protein>
<dbReference type="EMBL" id="QLZR01000003">
    <property type="protein sequence ID" value="RAZ77672.1"/>
    <property type="molecule type" value="Genomic_DNA"/>
</dbReference>
<feature type="transmembrane region" description="Helical" evidence="1">
    <location>
        <begin position="7"/>
        <end position="29"/>
    </location>
</feature>
<sequence>MKKRFLMVLAGLAAVFVIGYLAMLFIVSYEPTPDQSDVEEMVHERGLVDFGEVEGAFLLTPRNYGYYDSENIYVVEQYLDKGGDYSNQYAVIEKGTALTDADEPAIEELTAKETFQNDYVDDFQVLSKHRVTVYKNEEKTEEHWFFKVSYKYDGDYSLSFVLPETNIENRFNFFAEGYEQFLQF</sequence>
<organism evidence="2 3">
    <name type="scientific">Planococcus halotolerans</name>
    <dbReference type="NCBI Taxonomy" id="2233542"/>
    <lineage>
        <taxon>Bacteria</taxon>
        <taxon>Bacillati</taxon>
        <taxon>Bacillota</taxon>
        <taxon>Bacilli</taxon>
        <taxon>Bacillales</taxon>
        <taxon>Caryophanaceae</taxon>
        <taxon>Planococcus</taxon>
    </lineage>
</organism>
<comment type="caution">
    <text evidence="2">The sequence shown here is derived from an EMBL/GenBank/DDBJ whole genome shotgun (WGS) entry which is preliminary data.</text>
</comment>
<dbReference type="RefSeq" id="WP_112223399.1">
    <property type="nucleotide sequence ID" value="NZ_CP196859.1"/>
</dbReference>
<keyword evidence="1" id="KW-0812">Transmembrane</keyword>
<gene>
    <name evidence="2" type="ORF">DP120_09315</name>
</gene>
<reference evidence="2 3" key="1">
    <citation type="submission" date="2018-06" db="EMBL/GenBank/DDBJ databases">
        <title>The draft genome sequences of strains SCU63 and S1.</title>
        <authorList>
            <person name="Gan L."/>
        </authorList>
    </citation>
    <scope>NUCLEOTIDE SEQUENCE [LARGE SCALE GENOMIC DNA]</scope>
    <source>
        <strain evidence="2 3">SCU63</strain>
    </source>
</reference>
<evidence type="ECO:0000256" key="1">
    <source>
        <dbReference type="SAM" id="Phobius"/>
    </source>
</evidence>
<proteinExistence type="predicted"/>
<keyword evidence="3" id="KW-1185">Reference proteome</keyword>